<name>X1FFC9_9ZZZZ</name>
<accession>X1FFC9</accession>
<sequence>MNGLDPDTLYTIYLSNGWTTSEKWNIVGDWELSFILGGSYDHEMTVTFQNMYDGKFSG</sequence>
<gene>
    <name evidence="1" type="ORF">S03H2_03923</name>
</gene>
<evidence type="ECO:0000313" key="1">
    <source>
        <dbReference type="EMBL" id="GAH31235.1"/>
    </source>
</evidence>
<protein>
    <submittedName>
        <fullName evidence="1">Uncharacterized protein</fullName>
    </submittedName>
</protein>
<reference evidence="1" key="1">
    <citation type="journal article" date="2014" name="Front. Microbiol.">
        <title>High frequency of phylogenetically diverse reductive dehalogenase-homologous genes in deep subseafloor sedimentary metagenomes.</title>
        <authorList>
            <person name="Kawai M."/>
            <person name="Futagami T."/>
            <person name="Toyoda A."/>
            <person name="Takaki Y."/>
            <person name="Nishi S."/>
            <person name="Hori S."/>
            <person name="Arai W."/>
            <person name="Tsubouchi T."/>
            <person name="Morono Y."/>
            <person name="Uchiyama I."/>
            <person name="Ito T."/>
            <person name="Fujiyama A."/>
            <person name="Inagaki F."/>
            <person name="Takami H."/>
        </authorList>
    </citation>
    <scope>NUCLEOTIDE SEQUENCE</scope>
    <source>
        <strain evidence="1">Expedition CK06-06</strain>
    </source>
</reference>
<dbReference type="AlphaFoldDB" id="X1FFC9"/>
<dbReference type="EMBL" id="BARU01001503">
    <property type="protein sequence ID" value="GAH31235.1"/>
    <property type="molecule type" value="Genomic_DNA"/>
</dbReference>
<organism evidence="1">
    <name type="scientific">marine sediment metagenome</name>
    <dbReference type="NCBI Taxonomy" id="412755"/>
    <lineage>
        <taxon>unclassified sequences</taxon>
        <taxon>metagenomes</taxon>
        <taxon>ecological metagenomes</taxon>
    </lineage>
</organism>
<comment type="caution">
    <text evidence="1">The sequence shown here is derived from an EMBL/GenBank/DDBJ whole genome shotgun (WGS) entry which is preliminary data.</text>
</comment>
<proteinExistence type="predicted"/>
<feature type="non-terminal residue" evidence="1">
    <location>
        <position position="58"/>
    </location>
</feature>